<dbReference type="InterPro" id="IPR011029">
    <property type="entry name" value="DEATH-like_dom_sf"/>
</dbReference>
<reference evidence="4" key="3">
    <citation type="submission" date="2015-06" db="UniProtKB">
        <authorList>
            <consortium name="EnsemblMetazoa"/>
        </authorList>
    </citation>
    <scope>IDENTIFICATION</scope>
</reference>
<dbReference type="GO" id="GO:0070513">
    <property type="term" value="F:death domain binding"/>
    <property type="evidence" value="ECO:0007669"/>
    <property type="project" value="InterPro"/>
</dbReference>
<dbReference type="SUPFAM" id="SSF47986">
    <property type="entry name" value="DEATH domain"/>
    <property type="match status" value="1"/>
</dbReference>
<dbReference type="EMBL" id="KB301320">
    <property type="protein sequence ID" value="ELU05709.1"/>
    <property type="molecule type" value="Genomic_DNA"/>
</dbReference>
<evidence type="ECO:0000313" key="5">
    <source>
        <dbReference type="Proteomes" id="UP000014760"/>
    </source>
</evidence>
<gene>
    <name evidence="3" type="ORF">CAPTEDRAFT_189558</name>
</gene>
<sequence>MNDALSDNYRQLLVTNRDILVQRMQLHEMWAKMRAARIITGADEELIKLNRTPREQVEMLIDHLERKTDAIIEKFCDCLVKSNQTHLVQYLRPGAPGPPKIKNRQITTLLNPKDE</sequence>
<dbReference type="PANTHER" id="PTHR15034">
    <property type="entry name" value="DEATH DOMAIN-CONTAINING PROTEIN CRADD"/>
    <property type="match status" value="1"/>
</dbReference>
<dbReference type="EMBL" id="AMQN01007762">
    <property type="status" value="NOT_ANNOTATED_CDS"/>
    <property type="molecule type" value="Genomic_DNA"/>
</dbReference>
<organism evidence="3">
    <name type="scientific">Capitella teleta</name>
    <name type="common">Polychaete worm</name>
    <dbReference type="NCBI Taxonomy" id="283909"/>
    <lineage>
        <taxon>Eukaryota</taxon>
        <taxon>Metazoa</taxon>
        <taxon>Spiralia</taxon>
        <taxon>Lophotrochozoa</taxon>
        <taxon>Annelida</taxon>
        <taxon>Polychaeta</taxon>
        <taxon>Sedentaria</taxon>
        <taxon>Scolecida</taxon>
        <taxon>Capitellidae</taxon>
        <taxon>Capitella</taxon>
    </lineage>
</organism>
<evidence type="ECO:0000256" key="1">
    <source>
        <dbReference type="SAM" id="MobiDB-lite"/>
    </source>
</evidence>
<proteinExistence type="predicted"/>
<dbReference type="OrthoDB" id="10004338at2759"/>
<accession>R7UGN7</accession>
<feature type="domain" description="CARD" evidence="2">
    <location>
        <begin position="5"/>
        <end position="94"/>
    </location>
</feature>
<name>R7UGN7_CAPTE</name>
<protein>
    <recommendedName>
        <fullName evidence="2">CARD domain-containing protein</fullName>
    </recommendedName>
</protein>
<dbReference type="GO" id="GO:0042981">
    <property type="term" value="P:regulation of apoptotic process"/>
    <property type="evidence" value="ECO:0007669"/>
    <property type="project" value="InterPro"/>
</dbReference>
<evidence type="ECO:0000313" key="4">
    <source>
        <dbReference type="EnsemblMetazoa" id="CapteP189558"/>
    </source>
</evidence>
<dbReference type="Pfam" id="PF00619">
    <property type="entry name" value="CARD"/>
    <property type="match status" value="1"/>
</dbReference>
<dbReference type="InterPro" id="IPR037939">
    <property type="entry name" value="CRADD"/>
</dbReference>
<reference evidence="5" key="1">
    <citation type="submission" date="2012-12" db="EMBL/GenBank/DDBJ databases">
        <authorList>
            <person name="Hellsten U."/>
            <person name="Grimwood J."/>
            <person name="Chapman J.A."/>
            <person name="Shapiro H."/>
            <person name="Aerts A."/>
            <person name="Otillar R.P."/>
            <person name="Terry A.Y."/>
            <person name="Boore J.L."/>
            <person name="Simakov O."/>
            <person name="Marletaz F."/>
            <person name="Cho S.-J."/>
            <person name="Edsinger-Gonzales E."/>
            <person name="Havlak P."/>
            <person name="Kuo D.-H."/>
            <person name="Larsson T."/>
            <person name="Lv J."/>
            <person name="Arendt D."/>
            <person name="Savage R."/>
            <person name="Osoegawa K."/>
            <person name="de Jong P."/>
            <person name="Lindberg D.R."/>
            <person name="Seaver E.C."/>
            <person name="Weisblat D.A."/>
            <person name="Putnam N.H."/>
            <person name="Grigoriev I.V."/>
            <person name="Rokhsar D.S."/>
        </authorList>
    </citation>
    <scope>NUCLEOTIDE SEQUENCE</scope>
    <source>
        <strain evidence="5">I ESC-2004</strain>
    </source>
</reference>
<dbReference type="AlphaFoldDB" id="R7UGN7"/>
<dbReference type="Proteomes" id="UP000014760">
    <property type="component" value="Unassembled WGS sequence"/>
</dbReference>
<dbReference type="InterPro" id="IPR001315">
    <property type="entry name" value="CARD"/>
</dbReference>
<feature type="compositionally biased region" description="Polar residues" evidence="1">
    <location>
        <begin position="104"/>
        <end position="115"/>
    </location>
</feature>
<feature type="region of interest" description="Disordered" evidence="1">
    <location>
        <begin position="94"/>
        <end position="115"/>
    </location>
</feature>
<dbReference type="CDD" id="cd01671">
    <property type="entry name" value="CARD"/>
    <property type="match status" value="1"/>
</dbReference>
<dbReference type="PROSITE" id="PS50209">
    <property type="entry name" value="CARD"/>
    <property type="match status" value="1"/>
</dbReference>
<dbReference type="EnsemblMetazoa" id="CapteT189558">
    <property type="protein sequence ID" value="CapteP189558"/>
    <property type="gene ID" value="CapteG189558"/>
</dbReference>
<keyword evidence="5" id="KW-1185">Reference proteome</keyword>
<dbReference type="GO" id="GO:0002020">
    <property type="term" value="F:protease binding"/>
    <property type="evidence" value="ECO:0007669"/>
    <property type="project" value="InterPro"/>
</dbReference>
<dbReference type="PANTHER" id="PTHR15034:SF5">
    <property type="entry name" value="DEATH DOMAIN-CONTAINING PROTEIN CRADD"/>
    <property type="match status" value="1"/>
</dbReference>
<reference evidence="3 5" key="2">
    <citation type="journal article" date="2013" name="Nature">
        <title>Insights into bilaterian evolution from three spiralian genomes.</title>
        <authorList>
            <person name="Simakov O."/>
            <person name="Marletaz F."/>
            <person name="Cho S.J."/>
            <person name="Edsinger-Gonzales E."/>
            <person name="Havlak P."/>
            <person name="Hellsten U."/>
            <person name="Kuo D.H."/>
            <person name="Larsson T."/>
            <person name="Lv J."/>
            <person name="Arendt D."/>
            <person name="Savage R."/>
            <person name="Osoegawa K."/>
            <person name="de Jong P."/>
            <person name="Grimwood J."/>
            <person name="Chapman J.A."/>
            <person name="Shapiro H."/>
            <person name="Aerts A."/>
            <person name="Otillar R.P."/>
            <person name="Terry A.Y."/>
            <person name="Boore J.L."/>
            <person name="Grigoriev I.V."/>
            <person name="Lindberg D.R."/>
            <person name="Seaver E.C."/>
            <person name="Weisblat D.A."/>
            <person name="Putnam N.H."/>
            <person name="Rokhsar D.S."/>
        </authorList>
    </citation>
    <scope>NUCLEOTIDE SEQUENCE</scope>
    <source>
        <strain evidence="3 5">I ESC-2004</strain>
    </source>
</reference>
<dbReference type="HOGENOM" id="CLU_2111191_0_0_1"/>
<dbReference type="Gene3D" id="1.10.533.10">
    <property type="entry name" value="Death Domain, Fas"/>
    <property type="match status" value="1"/>
</dbReference>
<evidence type="ECO:0000259" key="2">
    <source>
        <dbReference type="PROSITE" id="PS50209"/>
    </source>
</evidence>
<evidence type="ECO:0000313" key="3">
    <source>
        <dbReference type="EMBL" id="ELU05709.1"/>
    </source>
</evidence>